<feature type="compositionally biased region" description="Polar residues" evidence="1">
    <location>
        <begin position="304"/>
        <end position="313"/>
    </location>
</feature>
<proteinExistence type="predicted"/>
<feature type="region of interest" description="Disordered" evidence="1">
    <location>
        <begin position="292"/>
        <end position="313"/>
    </location>
</feature>
<comment type="caution">
    <text evidence="2">The sequence shown here is derived from an EMBL/GenBank/DDBJ whole genome shotgun (WGS) entry which is preliminary data.</text>
</comment>
<dbReference type="AlphaFoldDB" id="A0ABD5R773"/>
<evidence type="ECO:0000313" key="3">
    <source>
        <dbReference type="Proteomes" id="UP001596201"/>
    </source>
</evidence>
<sequence length="313" mass="31494">MWTFESATTPASWTAVDSPVSTTLHAVVQTANGPCAVGNGGYVVGRASDGTWGVVVDAGIAAKHRAIYDVAPTDDGTRLWLVGASGTVGYYDLANGERRDLSATLESDSALQSVAVSGPRGAEKLLVADANGNVLPADIDGDAPQWGPATRPAGGTVFTDLAADDAGVGYGVDTSASVWVTTDDDGWKRVGIDGEGASLYAITTTGDGLLVGGGSGRLQASDEEFRWTPFSVGQATVYGLDGDADRMVAGGGSGNVFVRESGGDWRPADWSGSATLYGVCLGEPAVAVGASGTIVEGSGESEATDGSSSDSTA</sequence>
<reference evidence="2 3" key="1">
    <citation type="journal article" date="2019" name="Int. J. Syst. Evol. Microbiol.">
        <title>The Global Catalogue of Microorganisms (GCM) 10K type strain sequencing project: providing services to taxonomists for standard genome sequencing and annotation.</title>
        <authorList>
            <consortium name="The Broad Institute Genomics Platform"/>
            <consortium name="The Broad Institute Genome Sequencing Center for Infectious Disease"/>
            <person name="Wu L."/>
            <person name="Ma J."/>
        </authorList>
    </citation>
    <scope>NUCLEOTIDE SEQUENCE [LARGE SCALE GENOMIC DNA]</scope>
    <source>
        <strain evidence="2 3">CGMCC 1.12237</strain>
    </source>
</reference>
<evidence type="ECO:0000313" key="2">
    <source>
        <dbReference type="EMBL" id="MFC5365785.1"/>
    </source>
</evidence>
<accession>A0ABD5R773</accession>
<dbReference type="EMBL" id="JBHSKX010000001">
    <property type="protein sequence ID" value="MFC5365785.1"/>
    <property type="molecule type" value="Genomic_DNA"/>
</dbReference>
<gene>
    <name evidence="2" type="ORF">ACFPJ5_02465</name>
</gene>
<dbReference type="Proteomes" id="UP001596201">
    <property type="component" value="Unassembled WGS sequence"/>
</dbReference>
<evidence type="ECO:0000256" key="1">
    <source>
        <dbReference type="SAM" id="MobiDB-lite"/>
    </source>
</evidence>
<protein>
    <submittedName>
        <fullName evidence="2">Uncharacterized protein</fullName>
    </submittedName>
</protein>
<dbReference type="SUPFAM" id="SSF69322">
    <property type="entry name" value="Tricorn protease domain 2"/>
    <property type="match status" value="1"/>
</dbReference>
<name>A0ABD5R773_9EURY</name>
<dbReference type="RefSeq" id="WP_227228926.1">
    <property type="nucleotide sequence ID" value="NZ_JAJCVJ010000001.1"/>
</dbReference>
<keyword evidence="3" id="KW-1185">Reference proteome</keyword>
<organism evidence="2 3">
    <name type="scientific">Salinirubrum litoreum</name>
    <dbReference type="NCBI Taxonomy" id="1126234"/>
    <lineage>
        <taxon>Archaea</taxon>
        <taxon>Methanobacteriati</taxon>
        <taxon>Methanobacteriota</taxon>
        <taxon>Stenosarchaea group</taxon>
        <taxon>Halobacteria</taxon>
        <taxon>Halobacteriales</taxon>
        <taxon>Haloferacaceae</taxon>
        <taxon>Salinirubrum</taxon>
    </lineage>
</organism>